<feature type="domain" description="Glycoside hydrolase family 31 TIM barrel" evidence="4">
    <location>
        <begin position="228"/>
        <end position="529"/>
    </location>
</feature>
<keyword evidence="2" id="KW-0326">Glycosidase</keyword>
<name>A0A4Q0M362_9SPHI</name>
<comment type="similarity">
    <text evidence="1 2">Belongs to the glycosyl hydrolase 31 family.</text>
</comment>
<dbReference type="InterPro" id="IPR051816">
    <property type="entry name" value="Glycosyl_Hydrolase_31"/>
</dbReference>
<feature type="signal peptide" evidence="3">
    <location>
        <begin position="1"/>
        <end position="30"/>
    </location>
</feature>
<keyword evidence="2" id="KW-0378">Hydrolase</keyword>
<dbReference type="InterPro" id="IPR000322">
    <property type="entry name" value="Glyco_hydro_31_TIM"/>
</dbReference>
<evidence type="ECO:0000313" key="8">
    <source>
        <dbReference type="Proteomes" id="UP000290848"/>
    </source>
</evidence>
<dbReference type="Gene3D" id="2.60.40.1180">
    <property type="entry name" value="Golgi alpha-mannosidase II"/>
    <property type="match status" value="2"/>
</dbReference>
<evidence type="ECO:0000256" key="3">
    <source>
        <dbReference type="SAM" id="SignalP"/>
    </source>
</evidence>
<dbReference type="Proteomes" id="UP000290848">
    <property type="component" value="Unassembled WGS sequence"/>
</dbReference>
<dbReference type="PANTHER" id="PTHR43863">
    <property type="entry name" value="HYDROLASE, PUTATIVE (AFU_ORTHOLOGUE AFUA_1G03140)-RELATED"/>
    <property type="match status" value="1"/>
</dbReference>
<dbReference type="Gene3D" id="3.20.20.80">
    <property type="entry name" value="Glycosidases"/>
    <property type="match status" value="1"/>
</dbReference>
<organism evidence="7 8">
    <name type="scientific">Arcticibacter tournemirensis</name>
    <dbReference type="NCBI Taxonomy" id="699437"/>
    <lineage>
        <taxon>Bacteria</taxon>
        <taxon>Pseudomonadati</taxon>
        <taxon>Bacteroidota</taxon>
        <taxon>Sphingobacteriia</taxon>
        <taxon>Sphingobacteriales</taxon>
        <taxon>Sphingobacteriaceae</taxon>
        <taxon>Arcticibacter</taxon>
    </lineage>
</organism>
<dbReference type="Pfam" id="PF21365">
    <property type="entry name" value="Glyco_hydro_31_3rd"/>
    <property type="match status" value="1"/>
</dbReference>
<evidence type="ECO:0000259" key="6">
    <source>
        <dbReference type="Pfam" id="PF21365"/>
    </source>
</evidence>
<dbReference type="CDD" id="cd06595">
    <property type="entry name" value="GH31_u1"/>
    <property type="match status" value="1"/>
</dbReference>
<keyword evidence="3" id="KW-0732">Signal</keyword>
<evidence type="ECO:0000313" key="7">
    <source>
        <dbReference type="EMBL" id="RXF67350.1"/>
    </source>
</evidence>
<accession>A0A4Q0M362</accession>
<evidence type="ECO:0000259" key="4">
    <source>
        <dbReference type="Pfam" id="PF01055"/>
    </source>
</evidence>
<protein>
    <submittedName>
        <fullName evidence="7">DUF5110 domain-containing protein</fullName>
    </submittedName>
</protein>
<feature type="domain" description="DUF5110" evidence="5">
    <location>
        <begin position="644"/>
        <end position="712"/>
    </location>
</feature>
<dbReference type="SUPFAM" id="SSF51445">
    <property type="entry name" value="(Trans)glycosidases"/>
    <property type="match status" value="1"/>
</dbReference>
<dbReference type="InterPro" id="IPR033403">
    <property type="entry name" value="DUF5110"/>
</dbReference>
<dbReference type="Pfam" id="PF01055">
    <property type="entry name" value="Glyco_hydro_31_2nd"/>
    <property type="match status" value="1"/>
</dbReference>
<dbReference type="AlphaFoldDB" id="A0A4Q0M362"/>
<feature type="chain" id="PRO_5020878645" evidence="3">
    <location>
        <begin position="31"/>
        <end position="858"/>
    </location>
</feature>
<sequence>MNSISFHKARLKTVLLGALIFLLYLQPLQAQNASSLQADKKAIVEADNARFTVLTPRLIRMEWNSSKSFDDHASFVVVNRKLPVPAYTSKRENGWLTIKTGELEMSYKLNSGSFNQENLKIKMLKSDTISWSPGKKQKYNLKGTYRTLDNYDGDTHLHNGKKIELEDGILSRDGWYFLDDSSDLRLDNSDWPWVYTRENAGTDWYFMGYGSDYKSALYDFSQISGKVPLMPRYALGYWWSRYWSYSDNELRELTANLKRFNIPADVLVIDMDWHRQGWTGWSWNKSLFPDPAKFLSWTNENHLKTTLNLHPADGVAGYEDDYNQFAQNMKFDTTGRKTIPFLASDKPFMSNLFDVILRPIEQKGIDFWWLDWQQWPNDKRITNLSNTWWLNYVFYTNMDRNRETRPMLYHRWGGLGNHRYQIGFSGDTFISWKSLEYQPYFTNTSSNVLYTYWSHDIGGHQLKHGDESVDPELYTRWLQYGALSPILRTHSTKNGKIQKEIWNFSGKYSQAQYEAIRMRYTLVPYIYTMTRKTYDTAIGLCRPMYYDYPKAEEAYRFDREYMFGDNMLIAPIGSPAVEGFSKVKVWLPEGNDWFEWHTGTLLKGGQILERAFTLNEYPIYIKAGSIIPMYGENVQNLDSNPEDITVAVFPGNNGKFTLKEDNGNDKAYKDQYASTEFTTSSNGREVTVTIGGTTGKYDGMPGKRRYILKLYGSEIPQKVLVNGKAVDFSQTLKDGNWSYTGRELSVNVSLPLSDTRKQQQVKVIYSTDNKADINNGLVGKLKRLTQLTAELKSMDNGIYLPEALGNAEETNRALEYYPQNFYQLIDKFNADYQKLPAIINDLRGVNKESQQKLLKLLQ</sequence>
<evidence type="ECO:0000256" key="1">
    <source>
        <dbReference type="ARBA" id="ARBA00007806"/>
    </source>
</evidence>
<feature type="domain" description="Glycosyl hydrolase family 31 C-terminal" evidence="6">
    <location>
        <begin position="540"/>
        <end position="627"/>
    </location>
</feature>
<reference evidence="7 8" key="1">
    <citation type="submission" date="2018-12" db="EMBL/GenBank/DDBJ databases">
        <title>The Draft Genome Sequence of the Soil Bacterium Pedobacter tournemirensis R1.</title>
        <authorList>
            <person name="He J."/>
        </authorList>
    </citation>
    <scope>NUCLEOTIDE SEQUENCE [LARGE SCALE GENOMIC DNA]</scope>
    <source>
        <strain evidence="7 8">R1</strain>
    </source>
</reference>
<evidence type="ECO:0000256" key="2">
    <source>
        <dbReference type="RuleBase" id="RU361185"/>
    </source>
</evidence>
<dbReference type="RefSeq" id="WP_128771153.1">
    <property type="nucleotide sequence ID" value="NZ_RXOC01000018.1"/>
</dbReference>
<dbReference type="Pfam" id="PF17137">
    <property type="entry name" value="DUF5110"/>
    <property type="match status" value="1"/>
</dbReference>
<dbReference type="GO" id="GO:0005975">
    <property type="term" value="P:carbohydrate metabolic process"/>
    <property type="evidence" value="ECO:0007669"/>
    <property type="project" value="InterPro"/>
</dbReference>
<comment type="caution">
    <text evidence="7">The sequence shown here is derived from an EMBL/GenBank/DDBJ whole genome shotgun (WGS) entry which is preliminary data.</text>
</comment>
<dbReference type="SUPFAM" id="SSF51011">
    <property type="entry name" value="Glycosyl hydrolase domain"/>
    <property type="match status" value="1"/>
</dbReference>
<proteinExistence type="inferred from homology"/>
<evidence type="ECO:0000259" key="5">
    <source>
        <dbReference type="Pfam" id="PF17137"/>
    </source>
</evidence>
<dbReference type="InterPro" id="IPR017853">
    <property type="entry name" value="GH"/>
</dbReference>
<dbReference type="EMBL" id="RXOC01000018">
    <property type="protein sequence ID" value="RXF67350.1"/>
    <property type="molecule type" value="Genomic_DNA"/>
</dbReference>
<dbReference type="GO" id="GO:0004553">
    <property type="term" value="F:hydrolase activity, hydrolyzing O-glycosyl compounds"/>
    <property type="evidence" value="ECO:0007669"/>
    <property type="project" value="InterPro"/>
</dbReference>
<dbReference type="InterPro" id="IPR013780">
    <property type="entry name" value="Glyco_hydro_b"/>
</dbReference>
<dbReference type="InterPro" id="IPR048395">
    <property type="entry name" value="Glyco_hydro_31_C"/>
</dbReference>
<gene>
    <name evidence="7" type="ORF">EKH83_19560</name>
</gene>
<dbReference type="PANTHER" id="PTHR43863:SF2">
    <property type="entry name" value="MALTASE-GLUCOAMYLASE"/>
    <property type="match status" value="1"/>
</dbReference>